<comment type="subcellular location">
    <subcellularLocation>
        <location evidence="13">Cell inner membrane</location>
        <topology evidence="13">Single-pass membrane protein</topology>
    </subcellularLocation>
    <subcellularLocation>
        <location evidence="12">Endomembrane system</location>
        <topology evidence="12">Single-pass membrane protein</topology>
    </subcellularLocation>
</comment>
<keyword evidence="13" id="KW-0997">Cell inner membrane</keyword>
<comment type="similarity">
    <text evidence="1 13 14">Belongs to the ATPase B chain family.</text>
</comment>
<keyword evidence="8 13" id="KW-0472">Membrane</keyword>
<dbReference type="Pfam" id="PF00430">
    <property type="entry name" value="ATP-synt_B"/>
    <property type="match status" value="1"/>
</dbReference>
<keyword evidence="5 13" id="KW-0375">Hydrogen ion transport</keyword>
<evidence type="ECO:0000313" key="18">
    <source>
        <dbReference type="Proteomes" id="UP000009286"/>
    </source>
</evidence>
<evidence type="ECO:0000256" key="3">
    <source>
        <dbReference type="ARBA" id="ARBA00022547"/>
    </source>
</evidence>
<dbReference type="GO" id="GO:0046933">
    <property type="term" value="F:proton-transporting ATP synthase activity, rotational mechanism"/>
    <property type="evidence" value="ECO:0007669"/>
    <property type="project" value="UniProtKB-UniRule"/>
</dbReference>
<comment type="subunit">
    <text evidence="13">F-type ATPases have 2 components, F(1) - the catalytic core - and F(0) - the membrane proton channel. F(1) has five subunits: alpha(3), beta(3), gamma(1), delta(1), epsilon(1). F(0) has three main subunits: a(1), b(2) and c(10-14). The alpha and beta chains form an alternating ring which encloses part of the gamma chain. F(1) is attached to F(0) by a central stalk formed by the gamma and epsilon chains, while a peripheral stalk is formed by the delta and b chains.</text>
</comment>
<evidence type="ECO:0000256" key="7">
    <source>
        <dbReference type="ARBA" id="ARBA00023065"/>
    </source>
</evidence>
<gene>
    <name evidence="13 17" type="primary">atpF</name>
    <name evidence="17" type="ordered locus">MICA_1194</name>
</gene>
<evidence type="ECO:0000256" key="4">
    <source>
        <dbReference type="ARBA" id="ARBA00022692"/>
    </source>
</evidence>
<evidence type="ECO:0000256" key="8">
    <source>
        <dbReference type="ARBA" id="ARBA00023136"/>
    </source>
</evidence>
<keyword evidence="9 13" id="KW-0066">ATP synthesis</keyword>
<dbReference type="EMBL" id="CP002382">
    <property type="protein sequence ID" value="AEP09517.1"/>
    <property type="molecule type" value="Genomic_DNA"/>
</dbReference>
<name>G2KPL7_MICAA</name>
<evidence type="ECO:0000256" key="2">
    <source>
        <dbReference type="ARBA" id="ARBA00022448"/>
    </source>
</evidence>
<evidence type="ECO:0000256" key="5">
    <source>
        <dbReference type="ARBA" id="ARBA00022781"/>
    </source>
</evidence>
<keyword evidence="3 13" id="KW-0138">CF(0)</keyword>
<evidence type="ECO:0000259" key="16">
    <source>
        <dbReference type="PROSITE" id="PS50166"/>
    </source>
</evidence>
<evidence type="ECO:0000256" key="11">
    <source>
        <dbReference type="ARBA" id="ARBA00025614"/>
    </source>
</evidence>
<dbReference type="RefSeq" id="WP_014102740.1">
    <property type="nucleotide sequence ID" value="NC_016026.1"/>
</dbReference>
<keyword evidence="4 13" id="KW-0812">Transmembrane</keyword>
<feature type="coiled-coil region" evidence="15">
    <location>
        <begin position="39"/>
        <end position="128"/>
    </location>
</feature>
<dbReference type="GO" id="GO:0012505">
    <property type="term" value="C:endomembrane system"/>
    <property type="evidence" value="ECO:0007669"/>
    <property type="project" value="UniProtKB-SubCell"/>
</dbReference>
<evidence type="ECO:0000256" key="14">
    <source>
        <dbReference type="RuleBase" id="RU003848"/>
    </source>
</evidence>
<evidence type="ECO:0000256" key="12">
    <source>
        <dbReference type="ARBA" id="ARBA00037847"/>
    </source>
</evidence>
<dbReference type="Proteomes" id="UP000009286">
    <property type="component" value="Chromosome"/>
</dbReference>
<dbReference type="CDD" id="cd06503">
    <property type="entry name" value="ATP-synt_Fo_b"/>
    <property type="match status" value="1"/>
</dbReference>
<dbReference type="HOGENOM" id="CLU_079215_6_2_5"/>
<keyword evidence="13" id="KW-1003">Cell membrane</keyword>
<dbReference type="InterPro" id="IPR002146">
    <property type="entry name" value="ATP_synth_b/b'su_bac/chlpt"/>
</dbReference>
<dbReference type="GO" id="GO:0005886">
    <property type="term" value="C:plasma membrane"/>
    <property type="evidence" value="ECO:0007669"/>
    <property type="project" value="UniProtKB-SubCell"/>
</dbReference>
<keyword evidence="6 13" id="KW-1133">Transmembrane helix</keyword>
<dbReference type="HAMAP" id="MF_01398">
    <property type="entry name" value="ATP_synth_b_bprime"/>
    <property type="match status" value="1"/>
</dbReference>
<dbReference type="PANTHER" id="PTHR33445">
    <property type="entry name" value="ATP SYNTHASE SUBUNIT B', CHLOROPLASTIC"/>
    <property type="match status" value="1"/>
</dbReference>
<proteinExistence type="inferred from homology"/>
<dbReference type="PROSITE" id="PS50166">
    <property type="entry name" value="IMPORTIN_B_NT"/>
    <property type="match status" value="1"/>
</dbReference>
<dbReference type="InterPro" id="IPR050059">
    <property type="entry name" value="ATP_synthase_B_chain"/>
</dbReference>
<dbReference type="OrthoDB" id="8479836at2"/>
<protein>
    <recommendedName>
        <fullName evidence="13">ATP synthase subunit b</fullName>
    </recommendedName>
    <alternativeName>
        <fullName evidence="13">ATP synthase F(0) sector subunit b</fullName>
    </alternativeName>
    <alternativeName>
        <fullName evidence="13">ATPase subunit I</fullName>
    </alternativeName>
    <alternativeName>
        <fullName evidence="13">F-type ATPase subunit b</fullName>
        <shortName evidence="13">F-ATPase subunit b</shortName>
    </alternativeName>
</protein>
<comment type="function">
    <text evidence="10 13">F(1)F(0) ATP synthase produces ATP from ADP in the presence of a proton or sodium gradient. F-type ATPases consist of two structural domains, F(1) containing the extramembraneous catalytic core and F(0) containing the membrane proton channel, linked together by a central stalk and a peripheral stalk. During catalysis, ATP synthesis in the catalytic domain of F(1) is coupled via a rotary mechanism of the central stalk subunits to proton translocation.</text>
</comment>
<organism evidence="17 18">
    <name type="scientific">Micavibrio aeruginosavorus (strain ARL-13)</name>
    <dbReference type="NCBI Taxonomy" id="856793"/>
    <lineage>
        <taxon>Bacteria</taxon>
        <taxon>Pseudomonadati</taxon>
        <taxon>Bdellovibrionota</taxon>
        <taxon>Bdellovibrionia</taxon>
        <taxon>Bdellovibrionales</taxon>
        <taxon>Pseudobdellovibrionaceae</taxon>
        <taxon>Micavibrio</taxon>
    </lineage>
</organism>
<evidence type="ECO:0000256" key="13">
    <source>
        <dbReference type="HAMAP-Rule" id="MF_01398"/>
    </source>
</evidence>
<dbReference type="PANTHER" id="PTHR33445:SF1">
    <property type="entry name" value="ATP SYNTHASE SUBUNIT B"/>
    <property type="match status" value="1"/>
</dbReference>
<dbReference type="GO" id="GO:0006886">
    <property type="term" value="P:intracellular protein transport"/>
    <property type="evidence" value="ECO:0007669"/>
    <property type="project" value="InterPro"/>
</dbReference>
<keyword evidence="2 13" id="KW-0813">Transport</keyword>
<keyword evidence="18" id="KW-1185">Reference proteome</keyword>
<dbReference type="InterPro" id="IPR001494">
    <property type="entry name" value="Importin-beta_N"/>
</dbReference>
<dbReference type="GO" id="GO:0045259">
    <property type="term" value="C:proton-transporting ATP synthase complex"/>
    <property type="evidence" value="ECO:0007669"/>
    <property type="project" value="UniProtKB-KW"/>
</dbReference>
<reference evidence="17 18" key="1">
    <citation type="journal article" date="2011" name="BMC Genomics">
        <title>Genomic insights into an obligate epibiotic bacterial predator: Micavibrio aeruginosavorus ARL-13.</title>
        <authorList>
            <person name="Wang Z."/>
            <person name="Kadouri D."/>
            <person name="Wu M."/>
        </authorList>
    </citation>
    <scope>NUCLEOTIDE SEQUENCE [LARGE SCALE GENOMIC DNA]</scope>
    <source>
        <strain evidence="17 18">ARL-13</strain>
    </source>
</reference>
<sequence>MEQLLHDTNFWVLISFTLFVVLVFKAAKTAILGKLDGRIAQIRTDIETAENLRVEAQELLAQYQRKQRDAQNEAETIIANARNHATEIRKTAEAELNEMIDRKEKQLADRLKRMEDSAKAEIRAYASELAVKATAEIIANRLDDAGNARLIDQAIKTLPSNMN</sequence>
<evidence type="ECO:0000256" key="15">
    <source>
        <dbReference type="SAM" id="Coils"/>
    </source>
</evidence>
<feature type="domain" description="Importin N-terminal" evidence="16">
    <location>
        <begin position="56"/>
        <end position="132"/>
    </location>
</feature>
<evidence type="ECO:0000256" key="1">
    <source>
        <dbReference type="ARBA" id="ARBA00005513"/>
    </source>
</evidence>
<evidence type="ECO:0000313" key="17">
    <source>
        <dbReference type="EMBL" id="AEP09517.1"/>
    </source>
</evidence>
<keyword evidence="15" id="KW-0175">Coiled coil</keyword>
<dbReference type="GO" id="GO:0031267">
    <property type="term" value="F:small GTPase binding"/>
    <property type="evidence" value="ECO:0007669"/>
    <property type="project" value="InterPro"/>
</dbReference>
<dbReference type="eggNOG" id="COG0711">
    <property type="taxonomic scope" value="Bacteria"/>
</dbReference>
<dbReference type="AlphaFoldDB" id="G2KPL7"/>
<dbReference type="STRING" id="856793.MICA_1194"/>
<dbReference type="GO" id="GO:0046961">
    <property type="term" value="F:proton-transporting ATPase activity, rotational mechanism"/>
    <property type="evidence" value="ECO:0007669"/>
    <property type="project" value="TreeGrafter"/>
</dbReference>
<feature type="transmembrane region" description="Helical" evidence="13">
    <location>
        <begin position="12"/>
        <end position="33"/>
    </location>
</feature>
<evidence type="ECO:0000256" key="6">
    <source>
        <dbReference type="ARBA" id="ARBA00022989"/>
    </source>
</evidence>
<accession>G2KPL7</accession>
<evidence type="ECO:0000256" key="10">
    <source>
        <dbReference type="ARBA" id="ARBA00025198"/>
    </source>
</evidence>
<keyword evidence="7 13" id="KW-0406">Ion transport</keyword>
<dbReference type="KEGG" id="mai:MICA_1194"/>
<evidence type="ECO:0000256" key="9">
    <source>
        <dbReference type="ARBA" id="ARBA00023310"/>
    </source>
</evidence>
<comment type="function">
    <text evidence="11">Component of the F(0) channel, it forms part of the peripheral stalk, linking F(1) to F(0). The b'-subunit is a diverged and duplicated form of b found in plants and photosynthetic bacteria.</text>
</comment>